<organism evidence="1 2">
    <name type="scientific">Henriciella mobilis</name>
    <dbReference type="NCBI Taxonomy" id="2305467"/>
    <lineage>
        <taxon>Bacteria</taxon>
        <taxon>Pseudomonadati</taxon>
        <taxon>Pseudomonadota</taxon>
        <taxon>Alphaproteobacteria</taxon>
        <taxon>Hyphomonadales</taxon>
        <taxon>Hyphomonadaceae</taxon>
        <taxon>Henriciella</taxon>
    </lineage>
</organism>
<dbReference type="Proteomes" id="UP000266385">
    <property type="component" value="Unassembled WGS sequence"/>
</dbReference>
<evidence type="ECO:0000313" key="1">
    <source>
        <dbReference type="EMBL" id="RIJ27897.1"/>
    </source>
</evidence>
<comment type="caution">
    <text evidence="1">The sequence shown here is derived from an EMBL/GenBank/DDBJ whole genome shotgun (WGS) entry which is preliminary data.</text>
</comment>
<keyword evidence="2" id="KW-1185">Reference proteome</keyword>
<dbReference type="AlphaFoldDB" id="A0A399RCX2"/>
<dbReference type="EMBL" id="QWFX01000013">
    <property type="protein sequence ID" value="RIJ27897.1"/>
    <property type="molecule type" value="Genomic_DNA"/>
</dbReference>
<protein>
    <recommendedName>
        <fullName evidence="3">DUF2383 domain-containing protein</fullName>
    </recommendedName>
</protein>
<sequence>MLEKSENSRVLDALRRWLDLEVEHAQLKQQAVHIRSTLDDQILSRLLEDRASDVAQTMIRLGRELTELQSVQPADVGAKIYVLQQIIPLCDDETVCTGICQIIRADIERLDIKIERFSDERQKAG</sequence>
<name>A0A399RCX2_9PROT</name>
<dbReference type="RefSeq" id="WP_119376433.1">
    <property type="nucleotide sequence ID" value="NZ_QWFX01000013.1"/>
</dbReference>
<proteinExistence type="predicted"/>
<evidence type="ECO:0000313" key="2">
    <source>
        <dbReference type="Proteomes" id="UP000266385"/>
    </source>
</evidence>
<evidence type="ECO:0008006" key="3">
    <source>
        <dbReference type="Google" id="ProtNLM"/>
    </source>
</evidence>
<reference evidence="1 2" key="1">
    <citation type="submission" date="2018-08" db="EMBL/GenBank/DDBJ databases">
        <title>Henriciella mobilis sp. nov., isolated from seawater.</title>
        <authorList>
            <person name="Cheng H."/>
            <person name="Wu Y.-H."/>
            <person name="Xu X.-W."/>
            <person name="Guo L.-L."/>
        </authorList>
    </citation>
    <scope>NUCLEOTIDE SEQUENCE [LARGE SCALE GENOMIC DNA]</scope>
    <source>
        <strain evidence="1 2">JN25</strain>
    </source>
</reference>
<accession>A0A399RCX2</accession>
<gene>
    <name evidence="1" type="ORF">D1223_10750</name>
</gene>